<sequence>MNRPSLQQHNSNSVHWVPLRRLQAGGLMVLSLALMSGAEPAASSSPRFSDVVLARSALAALDQVPELRGINLVVSVVDGIAVIGGPVPSPVHAQRAEQAVRAVPGIRDVRNTCFVSQGPDPLLRAVTDKSWTEQQPRSWEVPGVWERQPPVSPFPLHSVARGPDTKKTVIARRPAEALPGGQEVLGAPVPPQSPSALPARDVPLVAPGTLTATGRDDPLTIARQLLHSEPRFAQLHIEFREQTLWISGSVRRPDDAWELAARLRQIPGVHRVVVGKLQLTR</sequence>
<dbReference type="PROSITE" id="PS50914">
    <property type="entry name" value="BON"/>
    <property type="match status" value="1"/>
</dbReference>
<dbReference type="EMBL" id="JACEFB010000005">
    <property type="protein sequence ID" value="MBA2226341.1"/>
    <property type="molecule type" value="Genomic_DNA"/>
</dbReference>
<evidence type="ECO:0000313" key="3">
    <source>
        <dbReference type="Proteomes" id="UP000542342"/>
    </source>
</evidence>
<proteinExistence type="predicted"/>
<dbReference type="InterPro" id="IPR007055">
    <property type="entry name" value="BON_dom"/>
</dbReference>
<accession>A0A7V9ABK6</accession>
<organism evidence="2 3">
    <name type="scientific">Thermogemmata fonticola</name>
    <dbReference type="NCBI Taxonomy" id="2755323"/>
    <lineage>
        <taxon>Bacteria</taxon>
        <taxon>Pseudomonadati</taxon>
        <taxon>Planctomycetota</taxon>
        <taxon>Planctomycetia</taxon>
        <taxon>Gemmatales</taxon>
        <taxon>Gemmataceae</taxon>
        <taxon>Thermogemmata</taxon>
    </lineage>
</organism>
<evidence type="ECO:0000259" key="1">
    <source>
        <dbReference type="PROSITE" id="PS50914"/>
    </source>
</evidence>
<feature type="domain" description="BON" evidence="1">
    <location>
        <begin position="49"/>
        <end position="117"/>
    </location>
</feature>
<protein>
    <submittedName>
        <fullName evidence="2">BON domain-containing protein</fullName>
    </submittedName>
</protein>
<keyword evidence="3" id="KW-1185">Reference proteome</keyword>
<evidence type="ECO:0000313" key="2">
    <source>
        <dbReference type="EMBL" id="MBA2226341.1"/>
    </source>
</evidence>
<gene>
    <name evidence="2" type="ORF">H0921_09235</name>
</gene>
<name>A0A7V9ABK6_9BACT</name>
<dbReference type="AlphaFoldDB" id="A0A7V9ABK6"/>
<dbReference type="Proteomes" id="UP000542342">
    <property type="component" value="Unassembled WGS sequence"/>
</dbReference>
<dbReference type="Pfam" id="PF04972">
    <property type="entry name" value="BON"/>
    <property type="match status" value="1"/>
</dbReference>
<dbReference type="RefSeq" id="WP_194537775.1">
    <property type="nucleotide sequence ID" value="NZ_JACEFB010000005.1"/>
</dbReference>
<comment type="caution">
    <text evidence="2">The sequence shown here is derived from an EMBL/GenBank/DDBJ whole genome shotgun (WGS) entry which is preliminary data.</text>
</comment>
<reference evidence="2 3" key="1">
    <citation type="submission" date="2020-07" db="EMBL/GenBank/DDBJ databases">
        <title>Thermogemmata thermophila gen. nov., sp. nov., a novel moderate thermophilic planctomycete from a Kamchatka hot spring.</title>
        <authorList>
            <person name="Elcheninov A.G."/>
            <person name="Podosokorskaya O.A."/>
            <person name="Kovaleva O.L."/>
            <person name="Novikov A."/>
            <person name="Bonch-Osmolovskaya E.A."/>
            <person name="Toshchakov S.V."/>
            <person name="Kublanov I.V."/>
        </authorList>
    </citation>
    <scope>NUCLEOTIDE SEQUENCE [LARGE SCALE GENOMIC DNA]</scope>
    <source>
        <strain evidence="2 3">2918</strain>
    </source>
</reference>
<dbReference type="Gene3D" id="3.30.1340.30">
    <property type="match status" value="1"/>
</dbReference>